<evidence type="ECO:0000256" key="5">
    <source>
        <dbReference type="ARBA" id="ARBA00022747"/>
    </source>
</evidence>
<proteinExistence type="inferred from homology"/>
<dbReference type="PANTHER" id="PTHR46098">
    <property type="entry name" value="TRNA (CYTOSINE(38)-C(5))-METHYLTRANSFERASE"/>
    <property type="match status" value="1"/>
</dbReference>
<evidence type="ECO:0000313" key="8">
    <source>
        <dbReference type="EMBL" id="ERJ11908.1"/>
    </source>
</evidence>
<dbReference type="PROSITE" id="PS00095">
    <property type="entry name" value="C5_MTASE_2"/>
    <property type="match status" value="1"/>
</dbReference>
<name>U2E9V3_9MOLU</name>
<reference evidence="8 9" key="2">
    <citation type="journal article" date="2013" name="PLoS ONE">
        <title>INDIGO - INtegrated Data Warehouse of MIcrobial GenOmes with Examples from the Red Sea Extremophiles.</title>
        <authorList>
            <person name="Alam I."/>
            <person name="Antunes A."/>
            <person name="Kamau A.A."/>
            <person name="Ba Alawi W."/>
            <person name="Kalkatawi M."/>
            <person name="Stingl U."/>
            <person name="Bajic V.B."/>
        </authorList>
    </citation>
    <scope>NUCLEOTIDE SEQUENCE [LARGE SCALE GENOMIC DNA]</scope>
    <source>
        <strain evidence="8 9">SSD-17B</strain>
    </source>
</reference>
<keyword evidence="5" id="KW-0680">Restriction system</keyword>
<dbReference type="Pfam" id="PF00145">
    <property type="entry name" value="DNA_methylase"/>
    <property type="match status" value="1"/>
</dbReference>
<dbReference type="Gene3D" id="3.90.120.10">
    <property type="entry name" value="DNA Methylase, subunit A, domain 2"/>
    <property type="match status" value="1"/>
</dbReference>
<dbReference type="EC" id="2.1.1.37" evidence="1"/>
<dbReference type="EMBL" id="AFNU02000007">
    <property type="protein sequence ID" value="ERJ11908.1"/>
    <property type="molecule type" value="Genomic_DNA"/>
</dbReference>
<dbReference type="OrthoDB" id="9813719at2"/>
<dbReference type="InterPro" id="IPR001525">
    <property type="entry name" value="C5_MeTfrase"/>
</dbReference>
<dbReference type="GO" id="GO:0032259">
    <property type="term" value="P:methylation"/>
    <property type="evidence" value="ECO:0007669"/>
    <property type="project" value="UniProtKB-KW"/>
</dbReference>
<evidence type="ECO:0000256" key="7">
    <source>
        <dbReference type="RuleBase" id="RU000416"/>
    </source>
</evidence>
<dbReference type="Gene3D" id="3.40.50.150">
    <property type="entry name" value="Vaccinia Virus protein VP39"/>
    <property type="match status" value="1"/>
</dbReference>
<accession>U2E9V3</accession>
<dbReference type="RefSeq" id="WP_008827433.1">
    <property type="nucleotide sequence ID" value="NZ_AFNU02000007.1"/>
</dbReference>
<feature type="active site" evidence="6">
    <location>
        <position position="79"/>
    </location>
</feature>
<dbReference type="InterPro" id="IPR029063">
    <property type="entry name" value="SAM-dependent_MTases_sf"/>
</dbReference>
<evidence type="ECO:0000256" key="3">
    <source>
        <dbReference type="ARBA" id="ARBA00022679"/>
    </source>
</evidence>
<dbReference type="PRINTS" id="PR00105">
    <property type="entry name" value="C5METTRFRASE"/>
</dbReference>
<reference evidence="8 9" key="1">
    <citation type="journal article" date="2011" name="J. Bacteriol.">
        <title>Genome sequence of Haloplasma contractile, an unusual contractile bacterium from a deep-sea anoxic brine lake.</title>
        <authorList>
            <person name="Antunes A."/>
            <person name="Alam I."/>
            <person name="El Dorry H."/>
            <person name="Siam R."/>
            <person name="Robertson A."/>
            <person name="Bajic V.B."/>
            <person name="Stingl U."/>
        </authorList>
    </citation>
    <scope>NUCLEOTIDE SEQUENCE [LARGE SCALE GENOMIC DNA]</scope>
    <source>
        <strain evidence="8 9">SSD-17B</strain>
    </source>
</reference>
<comment type="caution">
    <text evidence="8">The sequence shown here is derived from an EMBL/GenBank/DDBJ whole genome shotgun (WGS) entry which is preliminary data.</text>
</comment>
<sequence length="430" mass="49884">MKKTMIELFAGVGGFRIGLEANGFETVWANQWEPSTKMQHAYEVYTANFGEENASNVDINEVNKEKIPDHTLLVGGFPCQDYSVARTKAQGIQGKKGVLWWNISEILKEKRPKFVLLENVDRLIKSPSDQRGRDFGIMLRSFLDYGYSIEWRVINAAEYGFAQRRRRVFMFAAHESTTYYKSIQEKNHNDILFRDGFFADQFKIDSDYESKKKVVNISISPNMYADLVEVSDNFKSKFHNTGFMINGKVTSIDTKPVEHEIYPLRKILEKSVNENLYIDKNEKKLDRFKYMKGSKREKRVDKNGYEYYYSEGGMSFPDPLDRPARTILTSESSVNRSTHVVEDPETKRLRLLSPVECERLNGFPDDWTNPKNCNITITERKRYFFMGNALVVSLVKKMGITLNNIIDNEEYEENFTILSKDDETSDEKVG</sequence>
<dbReference type="InParanoid" id="U2E9V3"/>
<dbReference type="STRING" id="1033810.HLPCO_002148"/>
<dbReference type="eggNOG" id="COG0270">
    <property type="taxonomic scope" value="Bacteria"/>
</dbReference>
<dbReference type="InterPro" id="IPR031303">
    <property type="entry name" value="C5_meth_CS"/>
</dbReference>
<evidence type="ECO:0000256" key="6">
    <source>
        <dbReference type="PROSITE-ProRule" id="PRU01016"/>
    </source>
</evidence>
<dbReference type="PANTHER" id="PTHR46098:SF1">
    <property type="entry name" value="TRNA (CYTOSINE(38)-C(5))-METHYLTRANSFERASE"/>
    <property type="match status" value="1"/>
</dbReference>
<dbReference type="GO" id="GO:0009307">
    <property type="term" value="P:DNA restriction-modification system"/>
    <property type="evidence" value="ECO:0007669"/>
    <property type="project" value="UniProtKB-KW"/>
</dbReference>
<dbReference type="Proteomes" id="UP000005707">
    <property type="component" value="Unassembled WGS sequence"/>
</dbReference>
<dbReference type="SUPFAM" id="SSF53335">
    <property type="entry name" value="S-adenosyl-L-methionine-dependent methyltransferases"/>
    <property type="match status" value="1"/>
</dbReference>
<dbReference type="NCBIfam" id="TIGR00675">
    <property type="entry name" value="dcm"/>
    <property type="match status" value="1"/>
</dbReference>
<organism evidence="8 9">
    <name type="scientific">Haloplasma contractile SSD-17B</name>
    <dbReference type="NCBI Taxonomy" id="1033810"/>
    <lineage>
        <taxon>Bacteria</taxon>
        <taxon>Bacillati</taxon>
        <taxon>Mycoplasmatota</taxon>
        <taxon>Mollicutes</taxon>
        <taxon>Haloplasmatales</taxon>
        <taxon>Haloplasmataceae</taxon>
        <taxon>Haloplasma</taxon>
    </lineage>
</organism>
<dbReference type="PROSITE" id="PS51679">
    <property type="entry name" value="SAM_MT_C5"/>
    <property type="match status" value="1"/>
</dbReference>
<keyword evidence="4 6" id="KW-0949">S-adenosyl-L-methionine</keyword>
<keyword evidence="2 6" id="KW-0489">Methyltransferase</keyword>
<evidence type="ECO:0000256" key="1">
    <source>
        <dbReference type="ARBA" id="ARBA00011975"/>
    </source>
</evidence>
<evidence type="ECO:0000256" key="2">
    <source>
        <dbReference type="ARBA" id="ARBA00022603"/>
    </source>
</evidence>
<gene>
    <name evidence="8" type="ORF">HLPCO_002148</name>
</gene>
<keyword evidence="3 6" id="KW-0808">Transferase</keyword>
<dbReference type="FunCoup" id="U2E9V3">
    <property type="interactions" value="18"/>
</dbReference>
<dbReference type="AlphaFoldDB" id="U2E9V3"/>
<dbReference type="GO" id="GO:0003886">
    <property type="term" value="F:DNA (cytosine-5-)-methyltransferase activity"/>
    <property type="evidence" value="ECO:0007669"/>
    <property type="project" value="UniProtKB-EC"/>
</dbReference>
<comment type="similarity">
    <text evidence="6 7">Belongs to the class I-like SAM-binding methyltransferase superfamily. C5-methyltransferase family.</text>
</comment>
<evidence type="ECO:0000313" key="9">
    <source>
        <dbReference type="Proteomes" id="UP000005707"/>
    </source>
</evidence>
<keyword evidence="9" id="KW-1185">Reference proteome</keyword>
<evidence type="ECO:0000256" key="4">
    <source>
        <dbReference type="ARBA" id="ARBA00022691"/>
    </source>
</evidence>
<dbReference type="InterPro" id="IPR050750">
    <property type="entry name" value="C5-MTase"/>
</dbReference>
<protein>
    <recommendedName>
        <fullName evidence="1">DNA (cytosine-5-)-methyltransferase</fullName>
        <ecNumber evidence="1">2.1.1.37</ecNumber>
    </recommendedName>
</protein>